<dbReference type="EMBL" id="JBHLXP010000011">
    <property type="protein sequence ID" value="MFC0050734.1"/>
    <property type="molecule type" value="Genomic_DNA"/>
</dbReference>
<dbReference type="InterPro" id="IPR032466">
    <property type="entry name" value="Metal_Hydrolase"/>
</dbReference>
<dbReference type="Pfam" id="PF01026">
    <property type="entry name" value="TatD_DNase"/>
    <property type="match status" value="1"/>
</dbReference>
<dbReference type="CDD" id="cd01310">
    <property type="entry name" value="TatD_DNAse"/>
    <property type="match status" value="1"/>
</dbReference>
<evidence type="ECO:0000256" key="2">
    <source>
        <dbReference type="ARBA" id="ARBA00022801"/>
    </source>
</evidence>
<dbReference type="InterPro" id="IPR001130">
    <property type="entry name" value="TatD-like"/>
</dbReference>
<proteinExistence type="inferred from homology"/>
<gene>
    <name evidence="3" type="ORF">ACFFJP_20825</name>
</gene>
<dbReference type="InterPro" id="IPR018228">
    <property type="entry name" value="DNase_TatD-rel_CS"/>
</dbReference>
<protein>
    <submittedName>
        <fullName evidence="3">TatD family hydrolase</fullName>
    </submittedName>
</protein>
<keyword evidence="4" id="KW-1185">Reference proteome</keyword>
<dbReference type="GO" id="GO:0016787">
    <property type="term" value="F:hydrolase activity"/>
    <property type="evidence" value="ECO:0007669"/>
    <property type="project" value="UniProtKB-KW"/>
</dbReference>
<dbReference type="PANTHER" id="PTHR46124:SF2">
    <property type="entry name" value="D-AMINOACYL-TRNA DEACYLASE"/>
    <property type="match status" value="1"/>
</dbReference>
<dbReference type="PIRSF" id="PIRSF005902">
    <property type="entry name" value="DNase_TatD"/>
    <property type="match status" value="1"/>
</dbReference>
<evidence type="ECO:0000256" key="1">
    <source>
        <dbReference type="ARBA" id="ARBA00009275"/>
    </source>
</evidence>
<organism evidence="3 4">
    <name type="scientific">Rheinheimera tilapiae</name>
    <dbReference type="NCBI Taxonomy" id="875043"/>
    <lineage>
        <taxon>Bacteria</taxon>
        <taxon>Pseudomonadati</taxon>
        <taxon>Pseudomonadota</taxon>
        <taxon>Gammaproteobacteria</taxon>
        <taxon>Chromatiales</taxon>
        <taxon>Chromatiaceae</taxon>
        <taxon>Rheinheimera</taxon>
    </lineage>
</organism>
<comment type="caution">
    <text evidence="3">The sequence shown here is derived from an EMBL/GenBank/DDBJ whole genome shotgun (WGS) entry which is preliminary data.</text>
</comment>
<evidence type="ECO:0000313" key="3">
    <source>
        <dbReference type="EMBL" id="MFC0050734.1"/>
    </source>
</evidence>
<dbReference type="PROSITE" id="PS01091">
    <property type="entry name" value="TATD_3"/>
    <property type="match status" value="1"/>
</dbReference>
<evidence type="ECO:0000313" key="4">
    <source>
        <dbReference type="Proteomes" id="UP001589813"/>
    </source>
</evidence>
<dbReference type="Gene3D" id="3.20.20.140">
    <property type="entry name" value="Metal-dependent hydrolases"/>
    <property type="match status" value="1"/>
</dbReference>
<sequence>MSTDPARWFDAGVNLFSAQFDADRQQVVMQAQQDGVNELLLISSDLSETLDNVQFCRQQTGCYTTAGVHPHQADHVSADWLIQLEQQLQQPNVVAVGECGLDFNRMFSEKAQQLRVFSAQLSLAKQQRKAVYLHERDAFADQIALLQSHQINHGIAHCFTGDETELRAYLDLGLYIGITGWLCDERRGQSLQQALNYVPLDRLVLETDAPYLLPRNLTDKPKNRRNEPAFLPAIGAKVAALLQLELSAVATASRQNALQLFGINADA</sequence>
<dbReference type="SUPFAM" id="SSF51556">
    <property type="entry name" value="Metallo-dependent hydrolases"/>
    <property type="match status" value="1"/>
</dbReference>
<accession>A0ABV6BIQ8</accession>
<dbReference type="RefSeq" id="WP_377248895.1">
    <property type="nucleotide sequence ID" value="NZ_JBHLXP010000011.1"/>
</dbReference>
<dbReference type="Proteomes" id="UP001589813">
    <property type="component" value="Unassembled WGS sequence"/>
</dbReference>
<reference evidence="3 4" key="1">
    <citation type="submission" date="2024-09" db="EMBL/GenBank/DDBJ databases">
        <authorList>
            <person name="Sun Q."/>
            <person name="Mori K."/>
        </authorList>
    </citation>
    <scope>NUCLEOTIDE SEQUENCE [LARGE SCALE GENOMIC DNA]</scope>
    <source>
        <strain evidence="3 4">KCTC 23315</strain>
    </source>
</reference>
<dbReference type="PANTHER" id="PTHR46124">
    <property type="entry name" value="D-AMINOACYL-TRNA DEACYLASE"/>
    <property type="match status" value="1"/>
</dbReference>
<keyword evidence="2 3" id="KW-0378">Hydrolase</keyword>
<comment type="similarity">
    <text evidence="1">Belongs to the metallo-dependent hydrolases superfamily. TatD-type hydrolase family.</text>
</comment>
<name>A0ABV6BIQ8_9GAMM</name>